<proteinExistence type="predicted"/>
<dbReference type="PANTHER" id="PTHR21294">
    <property type="entry name" value="ELECTRON TRANSFER FLAVOPROTEIN BETA-SUBUNIT"/>
    <property type="match status" value="1"/>
</dbReference>
<dbReference type="Gene3D" id="3.40.50.1220">
    <property type="entry name" value="TPP-binding domain"/>
    <property type="match status" value="1"/>
</dbReference>
<dbReference type="Pfam" id="PF00766">
    <property type="entry name" value="ETF_alpha"/>
    <property type="match status" value="1"/>
</dbReference>
<dbReference type="Gene3D" id="3.40.50.620">
    <property type="entry name" value="HUPs"/>
    <property type="match status" value="2"/>
</dbReference>
<dbReference type="GO" id="GO:0009055">
    <property type="term" value="F:electron transfer activity"/>
    <property type="evidence" value="ECO:0007669"/>
    <property type="project" value="InterPro"/>
</dbReference>
<dbReference type="InterPro" id="IPR014729">
    <property type="entry name" value="Rossmann-like_a/b/a_fold"/>
</dbReference>
<sequence length="557" mass="61388">MKIIVLVKQVPDVNAIRFDEKTKRIIRAGVKLSFNSYDKKAVEAAVRLSEKYKCETYVVSMGPGDARDVLNDSMKMGINHAILLNDPNFAGSDTYVTSRILSSLIMHISPDIVLSGKSSLDGETSQVPPETAEMAGYNFVSNVSSIEIAENRVIVARDEDNGIRKLEVSFPVFLSVSEKINRARQIDPSAKVENIDIYDSRFTAWKGSDSPTSVVDTFSMANTRNNKFITFQEFLGILNSSGEVKQDPDYKILDDPATEEIFLGLAVDDPGTSLEISSKIAEIGGHRIVVIGNINPSRLNGMACHKYIYLDNSDYVSFSEYVAEFIRKNKVRHVLAPSNLNGRDISSHIAASIGLGLTADCVDIKFESGKMVQYKPSFGGGIIAVIKSKTEPDMATVRKGMFPIKFRSKSYDVQTVNLEKNENFHEIDNTPIDSNLHPLDTPVIFGIGTGVHAEDIPHILEIAEKINASVGATRRVVDMGRIPRQFQIGLTGMSISPSLYVALGISGSDNHIVGIRYAGKVMAVNNNPDADIFKHSDFGMIMDTHEFIENLYTFVNK</sequence>
<dbReference type="SMART" id="SM00893">
    <property type="entry name" value="ETF"/>
    <property type="match status" value="2"/>
</dbReference>
<dbReference type="SUPFAM" id="SSF52467">
    <property type="entry name" value="DHS-like NAD/FAD-binding domain"/>
    <property type="match status" value="1"/>
</dbReference>
<dbReference type="CDD" id="cd01714">
    <property type="entry name" value="ETF_beta"/>
    <property type="match status" value="1"/>
</dbReference>
<evidence type="ECO:0000313" key="2">
    <source>
        <dbReference type="EMBL" id="ARD83948.1"/>
    </source>
</evidence>
<dbReference type="InterPro" id="IPR014730">
    <property type="entry name" value="ETF_a/b_N"/>
</dbReference>
<dbReference type="GeneID" id="16025159"/>
<dbReference type="SUPFAM" id="SSF52402">
    <property type="entry name" value="Adenine nucleotide alpha hydrolases-like"/>
    <property type="match status" value="2"/>
</dbReference>
<dbReference type="InterPro" id="IPR014731">
    <property type="entry name" value="ETF_asu_C"/>
</dbReference>
<name>A0A1V0N1D0_9ARCH</name>
<feature type="domain" description="Electron transfer flavoprotein alpha/beta-subunit N-terminal" evidence="1">
    <location>
        <begin position="262"/>
        <end position="431"/>
    </location>
</feature>
<dbReference type="STRING" id="74969.FAD_0013"/>
<dbReference type="AlphaFoldDB" id="A0A1V0N1D0"/>
<dbReference type="Pfam" id="PF01012">
    <property type="entry name" value="ETF"/>
    <property type="match status" value="2"/>
</dbReference>
<dbReference type="PANTHER" id="PTHR21294:SF17">
    <property type="entry name" value="PROTEIN FIXA"/>
    <property type="match status" value="1"/>
</dbReference>
<accession>A0A1V0N1D0</accession>
<organism evidence="2 3">
    <name type="scientific">Ferroplasma acidiphilum</name>
    <dbReference type="NCBI Taxonomy" id="74969"/>
    <lineage>
        <taxon>Archaea</taxon>
        <taxon>Methanobacteriati</taxon>
        <taxon>Thermoplasmatota</taxon>
        <taxon>Thermoplasmata</taxon>
        <taxon>Thermoplasmatales</taxon>
        <taxon>Ferroplasmaceae</taxon>
        <taxon>Ferroplasma</taxon>
    </lineage>
</organism>
<keyword evidence="3" id="KW-1185">Reference proteome</keyword>
<dbReference type="InterPro" id="IPR012255">
    <property type="entry name" value="ETF_b"/>
</dbReference>
<reference evidence="2 3" key="1">
    <citation type="submission" date="2011-10" db="EMBL/GenBank/DDBJ databases">
        <title>Metabolic and evolutionary patterns in the extreme acidophile Ferroplasma acidiphilum.</title>
        <authorList>
            <person name="Golyshina O.V."/>
            <person name="Kozyavkin S.A."/>
            <person name="Tatusov R.L."/>
            <person name="Slesarev A.I."/>
            <person name="Golyshin P.N."/>
        </authorList>
    </citation>
    <scope>NUCLEOTIDE SEQUENCE [LARGE SCALE GENOMIC DNA]</scope>
    <source>
        <strain evidence="3">Y</strain>
    </source>
</reference>
<dbReference type="EMBL" id="CP015363">
    <property type="protein sequence ID" value="ARD83948.1"/>
    <property type="molecule type" value="Genomic_DNA"/>
</dbReference>
<evidence type="ECO:0000313" key="3">
    <source>
        <dbReference type="Proteomes" id="UP000192050"/>
    </source>
</evidence>
<feature type="domain" description="Electron transfer flavoprotein alpha/beta-subunit N-terminal" evidence="1">
    <location>
        <begin position="22"/>
        <end position="214"/>
    </location>
</feature>
<protein>
    <submittedName>
        <fullName evidence="2">Electron transfer flavoprotein alpha and beta-subunit</fullName>
    </submittedName>
</protein>
<dbReference type="RefSeq" id="WP_009887024.1">
    <property type="nucleotide sequence ID" value="NZ_CP015363.1"/>
</dbReference>
<dbReference type="InterPro" id="IPR029035">
    <property type="entry name" value="DHS-like_NAD/FAD-binding_dom"/>
</dbReference>
<dbReference type="KEGG" id="fai:FAD_0013"/>
<evidence type="ECO:0000259" key="1">
    <source>
        <dbReference type="SMART" id="SM00893"/>
    </source>
</evidence>
<dbReference type="OrthoDB" id="6635at2157"/>
<gene>
    <name evidence="2" type="ORF">FAD_0013</name>
</gene>
<dbReference type="InterPro" id="IPR033948">
    <property type="entry name" value="ETF_beta_N"/>
</dbReference>
<dbReference type="Proteomes" id="UP000192050">
    <property type="component" value="Chromosome"/>
</dbReference>